<dbReference type="AlphaFoldDB" id="A0A9R1XXA9"/>
<name>A0A9R1XXA9_LACSA</name>
<comment type="caution">
    <text evidence="1">The sequence shown here is derived from an EMBL/GenBank/DDBJ whole genome shotgun (WGS) entry which is preliminary data.</text>
</comment>
<organism evidence="1 2">
    <name type="scientific">Lactuca sativa</name>
    <name type="common">Garden lettuce</name>
    <dbReference type="NCBI Taxonomy" id="4236"/>
    <lineage>
        <taxon>Eukaryota</taxon>
        <taxon>Viridiplantae</taxon>
        <taxon>Streptophyta</taxon>
        <taxon>Embryophyta</taxon>
        <taxon>Tracheophyta</taxon>
        <taxon>Spermatophyta</taxon>
        <taxon>Magnoliopsida</taxon>
        <taxon>eudicotyledons</taxon>
        <taxon>Gunneridae</taxon>
        <taxon>Pentapetalae</taxon>
        <taxon>asterids</taxon>
        <taxon>campanulids</taxon>
        <taxon>Asterales</taxon>
        <taxon>Asteraceae</taxon>
        <taxon>Cichorioideae</taxon>
        <taxon>Cichorieae</taxon>
        <taxon>Lactucinae</taxon>
        <taxon>Lactuca</taxon>
    </lineage>
</organism>
<sequence>MKIDLVKWIDKTFDLKVSQGTISNILKRSSEFLLANFDKDGSSKRHKAAKYPNMERDVYEDIRKLENLLTGMHYQHKMDVNELLDYPGENNECYEVQSIEELIADVVQNSVDDDSVPLEPVTRKKPLQAATTLHNFLLQYANTVSQLLSTIGKFKDKLNIDLKLTKLQMTIDSFFTRQLYNFGIL</sequence>
<dbReference type="EMBL" id="NBSK02000002">
    <property type="protein sequence ID" value="KAJ0224132.1"/>
    <property type="molecule type" value="Genomic_DNA"/>
</dbReference>
<protein>
    <submittedName>
        <fullName evidence="1">Uncharacterized protein</fullName>
    </submittedName>
</protein>
<proteinExistence type="predicted"/>
<gene>
    <name evidence="1" type="ORF">LSAT_V11C200075370</name>
</gene>
<dbReference type="Proteomes" id="UP000235145">
    <property type="component" value="Unassembled WGS sequence"/>
</dbReference>
<dbReference type="Gene3D" id="1.10.10.60">
    <property type="entry name" value="Homeodomain-like"/>
    <property type="match status" value="1"/>
</dbReference>
<reference evidence="1 2" key="1">
    <citation type="journal article" date="2017" name="Nat. Commun.">
        <title>Genome assembly with in vitro proximity ligation data and whole-genome triplication in lettuce.</title>
        <authorList>
            <person name="Reyes-Chin-Wo S."/>
            <person name="Wang Z."/>
            <person name="Yang X."/>
            <person name="Kozik A."/>
            <person name="Arikit S."/>
            <person name="Song C."/>
            <person name="Xia L."/>
            <person name="Froenicke L."/>
            <person name="Lavelle D.O."/>
            <person name="Truco M.J."/>
            <person name="Xia R."/>
            <person name="Zhu S."/>
            <person name="Xu C."/>
            <person name="Xu H."/>
            <person name="Xu X."/>
            <person name="Cox K."/>
            <person name="Korf I."/>
            <person name="Meyers B.C."/>
            <person name="Michelmore R.W."/>
        </authorList>
    </citation>
    <scope>NUCLEOTIDE SEQUENCE [LARGE SCALE GENOMIC DNA]</scope>
    <source>
        <strain evidence="2">cv. Salinas</strain>
        <tissue evidence="1">Seedlings</tissue>
    </source>
</reference>
<accession>A0A9R1XXA9</accession>
<evidence type="ECO:0000313" key="1">
    <source>
        <dbReference type="EMBL" id="KAJ0224132.1"/>
    </source>
</evidence>
<evidence type="ECO:0000313" key="2">
    <source>
        <dbReference type="Proteomes" id="UP000235145"/>
    </source>
</evidence>
<keyword evidence="2" id="KW-1185">Reference proteome</keyword>